<dbReference type="InterPro" id="IPR000276">
    <property type="entry name" value="GPCR_Rhodpsn"/>
</dbReference>
<feature type="transmembrane region" description="Helical" evidence="12">
    <location>
        <begin position="300"/>
        <end position="325"/>
    </location>
</feature>
<keyword evidence="2" id="KW-1003">Cell membrane</keyword>
<dbReference type="Proteomes" id="UP000838412">
    <property type="component" value="Chromosome 18"/>
</dbReference>
<dbReference type="GO" id="GO:0004930">
    <property type="term" value="F:G protein-coupled receptor activity"/>
    <property type="evidence" value="ECO:0007669"/>
    <property type="project" value="UniProtKB-KW"/>
</dbReference>
<proteinExistence type="inferred from homology"/>
<keyword evidence="5 11" id="KW-0297">G-protein coupled receptor</keyword>
<dbReference type="InterPro" id="IPR000405">
    <property type="entry name" value="Galanin_rcpt"/>
</dbReference>
<keyword evidence="6 12" id="KW-0472">Membrane</keyword>
<evidence type="ECO:0000313" key="15">
    <source>
        <dbReference type="Proteomes" id="UP000838412"/>
    </source>
</evidence>
<evidence type="ECO:0000256" key="11">
    <source>
        <dbReference type="RuleBase" id="RU000688"/>
    </source>
</evidence>
<feature type="transmembrane region" description="Helical" evidence="12">
    <location>
        <begin position="164"/>
        <end position="182"/>
    </location>
</feature>
<dbReference type="CDD" id="cd15095">
    <property type="entry name" value="7tmA_KiSS1R"/>
    <property type="match status" value="1"/>
</dbReference>
<dbReference type="EMBL" id="OV696703">
    <property type="protein sequence ID" value="CAH1250140.1"/>
    <property type="molecule type" value="Genomic_DNA"/>
</dbReference>
<keyword evidence="4 12" id="KW-1133">Transmembrane helix</keyword>
<name>A0A8J9ZAU3_BRALA</name>
<gene>
    <name evidence="14" type="primary">KISS1R</name>
    <name evidence="14" type="ORF">BLAG_LOCUS10994</name>
</gene>
<dbReference type="OrthoDB" id="2132067at2759"/>
<protein>
    <submittedName>
        <fullName evidence="14">KISS1R protein</fullName>
    </submittedName>
</protein>
<dbReference type="GO" id="GO:0005886">
    <property type="term" value="C:plasma membrane"/>
    <property type="evidence" value="ECO:0007669"/>
    <property type="project" value="UniProtKB-SubCell"/>
</dbReference>
<feature type="transmembrane region" description="Helical" evidence="12">
    <location>
        <begin position="54"/>
        <end position="74"/>
    </location>
</feature>
<dbReference type="PROSITE" id="PS00237">
    <property type="entry name" value="G_PROTEIN_RECEP_F1_1"/>
    <property type="match status" value="1"/>
</dbReference>
<dbReference type="Pfam" id="PF00001">
    <property type="entry name" value="7tm_1"/>
    <property type="match status" value="1"/>
</dbReference>
<evidence type="ECO:0000256" key="7">
    <source>
        <dbReference type="ARBA" id="ARBA00023157"/>
    </source>
</evidence>
<organism evidence="14 15">
    <name type="scientific">Branchiostoma lanceolatum</name>
    <name type="common">Common lancelet</name>
    <name type="synonym">Amphioxus lanceolatum</name>
    <dbReference type="NCBI Taxonomy" id="7740"/>
    <lineage>
        <taxon>Eukaryota</taxon>
        <taxon>Metazoa</taxon>
        <taxon>Chordata</taxon>
        <taxon>Cephalochordata</taxon>
        <taxon>Leptocardii</taxon>
        <taxon>Amphioxiformes</taxon>
        <taxon>Branchiostomatidae</taxon>
        <taxon>Branchiostoma</taxon>
    </lineage>
</organism>
<evidence type="ECO:0000256" key="2">
    <source>
        <dbReference type="ARBA" id="ARBA00022475"/>
    </source>
</evidence>
<sequence length="405" mass="46043">MSTLFNCTKNITSSDSSLEEVSNSSCSEAVLGTAKMPETLPIPLSWDNYVPPTIFAVIFLVGMSGNSLVIYVVAFFRKMRTVTNFYLCNLAVTDMAFLLCCVPFTAAQYAMPSWIFGVHMCRMVNYMMQVTVQATCLTLAAVSVDRYCAIVHPVTSLIFRRKRVAVTGSVFIWIVSFLMAIPDLMHYRLVEMNWEPYGWQTVCRPVWPSKAYEKGYMIYNVLSTYFIPFVICLISCVPIIYRLWHRFDNVTVPQINVDKNKKSTLMVIGVVVLFTLCWLPNHVINLWWHSSSDKQLTAAVYYSKFVGICLSYANSAMNPFVYAIVGDSFRDCIKQTFSKNDHQQLSARTSRTCVKRTCPVNSRIVTRNLSGLSRTYSTKVQLHHGTVSNETEEKLTKFTFLESSV</sequence>
<evidence type="ECO:0000256" key="8">
    <source>
        <dbReference type="ARBA" id="ARBA00023170"/>
    </source>
</evidence>
<dbReference type="FunFam" id="1.20.1070.10:FF:000553">
    <property type="entry name" value="Uncharacterized protein"/>
    <property type="match status" value="1"/>
</dbReference>
<dbReference type="PROSITE" id="PS50262">
    <property type="entry name" value="G_PROTEIN_RECEP_F1_2"/>
    <property type="match status" value="1"/>
</dbReference>
<dbReference type="Gene3D" id="1.20.1070.10">
    <property type="entry name" value="Rhodopsin 7-helix transmembrane proteins"/>
    <property type="match status" value="1"/>
</dbReference>
<evidence type="ECO:0000313" key="14">
    <source>
        <dbReference type="EMBL" id="CAH1250140.1"/>
    </source>
</evidence>
<dbReference type="PRINTS" id="PR00663">
    <property type="entry name" value="GALANINR"/>
</dbReference>
<keyword evidence="7" id="KW-1015">Disulfide bond</keyword>
<evidence type="ECO:0000256" key="5">
    <source>
        <dbReference type="ARBA" id="ARBA00023040"/>
    </source>
</evidence>
<dbReference type="SUPFAM" id="SSF81321">
    <property type="entry name" value="Family A G protein-coupled receptor-like"/>
    <property type="match status" value="1"/>
</dbReference>
<keyword evidence="3 11" id="KW-0812">Transmembrane</keyword>
<keyword evidence="8 11" id="KW-0675">Receptor</keyword>
<evidence type="ECO:0000256" key="3">
    <source>
        <dbReference type="ARBA" id="ARBA00022692"/>
    </source>
</evidence>
<accession>A0A8J9ZAU3</accession>
<evidence type="ECO:0000256" key="1">
    <source>
        <dbReference type="ARBA" id="ARBA00004651"/>
    </source>
</evidence>
<keyword evidence="15" id="KW-1185">Reference proteome</keyword>
<dbReference type="AlphaFoldDB" id="A0A8J9ZAU3"/>
<dbReference type="PANTHER" id="PTHR45695:SF23">
    <property type="entry name" value="GALANIN-LIKE G-PROTEIN COUPLED RECEPTOR NPR-9"/>
    <property type="match status" value="1"/>
</dbReference>
<dbReference type="InterPro" id="IPR017452">
    <property type="entry name" value="GPCR_Rhodpsn_7TM"/>
</dbReference>
<comment type="subcellular location">
    <subcellularLocation>
        <location evidence="1">Cell membrane</location>
        <topology evidence="1">Multi-pass membrane protein</topology>
    </subcellularLocation>
</comment>
<evidence type="ECO:0000256" key="6">
    <source>
        <dbReference type="ARBA" id="ARBA00023136"/>
    </source>
</evidence>
<dbReference type="PANTHER" id="PTHR45695">
    <property type="entry name" value="LEUCOKININ RECEPTOR-RELATED"/>
    <property type="match status" value="1"/>
</dbReference>
<evidence type="ECO:0000256" key="10">
    <source>
        <dbReference type="ARBA" id="ARBA00023224"/>
    </source>
</evidence>
<evidence type="ECO:0000256" key="4">
    <source>
        <dbReference type="ARBA" id="ARBA00022989"/>
    </source>
</evidence>
<dbReference type="PRINTS" id="PR00237">
    <property type="entry name" value="GPCRRHODOPSN"/>
</dbReference>
<feature type="transmembrane region" description="Helical" evidence="12">
    <location>
        <begin position="265"/>
        <end position="288"/>
    </location>
</feature>
<keyword evidence="9" id="KW-0325">Glycoprotein</keyword>
<evidence type="ECO:0000256" key="12">
    <source>
        <dbReference type="SAM" id="Phobius"/>
    </source>
</evidence>
<evidence type="ECO:0000256" key="9">
    <source>
        <dbReference type="ARBA" id="ARBA00023180"/>
    </source>
</evidence>
<feature type="transmembrane region" description="Helical" evidence="12">
    <location>
        <begin position="225"/>
        <end position="244"/>
    </location>
</feature>
<feature type="transmembrane region" description="Helical" evidence="12">
    <location>
        <begin position="126"/>
        <end position="144"/>
    </location>
</feature>
<evidence type="ECO:0000259" key="13">
    <source>
        <dbReference type="PROSITE" id="PS50262"/>
    </source>
</evidence>
<keyword evidence="10 11" id="KW-0807">Transducer</keyword>
<reference evidence="14" key="1">
    <citation type="submission" date="2022-01" db="EMBL/GenBank/DDBJ databases">
        <authorList>
            <person name="Braso-Vives M."/>
        </authorList>
    </citation>
    <scope>NUCLEOTIDE SEQUENCE</scope>
</reference>
<comment type="similarity">
    <text evidence="11">Belongs to the G-protein coupled receptor 1 family.</text>
</comment>
<feature type="domain" description="G-protein coupled receptors family 1 profile" evidence="13">
    <location>
        <begin position="65"/>
        <end position="322"/>
    </location>
</feature>
<feature type="transmembrane region" description="Helical" evidence="12">
    <location>
        <begin position="86"/>
        <end position="106"/>
    </location>
</feature>